<dbReference type="EMBL" id="JBHTHM010002577">
    <property type="protein sequence ID" value="MFD0788196.1"/>
    <property type="molecule type" value="Genomic_DNA"/>
</dbReference>
<organism evidence="1 2">
    <name type="scientific">Micromonospora azadirachtae</name>
    <dbReference type="NCBI Taxonomy" id="1970735"/>
    <lineage>
        <taxon>Bacteria</taxon>
        <taxon>Bacillati</taxon>
        <taxon>Actinomycetota</taxon>
        <taxon>Actinomycetes</taxon>
        <taxon>Micromonosporales</taxon>
        <taxon>Micromonosporaceae</taxon>
        <taxon>Micromonospora</taxon>
    </lineage>
</organism>
<accession>A0ABW3AC79</accession>
<reference evidence="2" key="1">
    <citation type="journal article" date="2019" name="Int. J. Syst. Evol. Microbiol.">
        <title>The Global Catalogue of Microorganisms (GCM) 10K type strain sequencing project: providing services to taxonomists for standard genome sequencing and annotation.</title>
        <authorList>
            <consortium name="The Broad Institute Genomics Platform"/>
            <consortium name="The Broad Institute Genome Sequencing Center for Infectious Disease"/>
            <person name="Wu L."/>
            <person name="Ma J."/>
        </authorList>
    </citation>
    <scope>NUCLEOTIDE SEQUENCE [LARGE SCALE GENOMIC DNA]</scope>
    <source>
        <strain evidence="2">JCM 32148</strain>
    </source>
</reference>
<dbReference type="SUPFAM" id="SSF50129">
    <property type="entry name" value="GroES-like"/>
    <property type="match status" value="1"/>
</dbReference>
<dbReference type="InterPro" id="IPR011032">
    <property type="entry name" value="GroES-like_sf"/>
</dbReference>
<evidence type="ECO:0000313" key="1">
    <source>
        <dbReference type="EMBL" id="MFD0788196.1"/>
    </source>
</evidence>
<gene>
    <name evidence="1" type="ORF">ACFQZ8_30155</name>
</gene>
<name>A0ABW3AC79_9ACTN</name>
<protein>
    <submittedName>
        <fullName evidence="1">NADPH:quinone reductase</fullName>
    </submittedName>
</protein>
<evidence type="ECO:0000313" key="2">
    <source>
        <dbReference type="Proteomes" id="UP001597053"/>
    </source>
</evidence>
<comment type="caution">
    <text evidence="1">The sequence shown here is derived from an EMBL/GenBank/DDBJ whole genome shotgun (WGS) entry which is preliminary data.</text>
</comment>
<feature type="non-terminal residue" evidence="1">
    <location>
        <position position="63"/>
    </location>
</feature>
<dbReference type="Proteomes" id="UP001597053">
    <property type="component" value="Unassembled WGS sequence"/>
</dbReference>
<dbReference type="Gene3D" id="3.90.180.10">
    <property type="entry name" value="Medium-chain alcohol dehydrogenases, catalytic domain"/>
    <property type="match status" value="1"/>
</dbReference>
<keyword evidence="2" id="KW-1185">Reference proteome</keyword>
<proteinExistence type="predicted"/>
<sequence>MRVIEVAAFGGPEVLTVTEAPDPAPGPGEVLVEVSVADVLWVETAIRRGAGGDHFPVVPPYRP</sequence>